<gene>
    <name evidence="1" type="ORF">FRX57_04065</name>
</gene>
<dbReference type="PANTHER" id="PTHR38440:SF1">
    <property type="entry name" value="UPF0398 PROTEIN SPR0331"/>
    <property type="match status" value="1"/>
</dbReference>
<dbReference type="SUPFAM" id="SSF102405">
    <property type="entry name" value="MCP/YpsA-like"/>
    <property type="match status" value="1"/>
</dbReference>
<dbReference type="PIRSF" id="PIRSF021290">
    <property type="entry name" value="DUF1273"/>
    <property type="match status" value="1"/>
</dbReference>
<dbReference type="InterPro" id="IPR010697">
    <property type="entry name" value="YspA"/>
</dbReference>
<dbReference type="Proteomes" id="UP000317430">
    <property type="component" value="Unassembled WGS sequence"/>
</dbReference>
<dbReference type="AlphaFoldDB" id="A0A5C5SD54"/>
<dbReference type="PANTHER" id="PTHR38440">
    <property type="entry name" value="UPF0398 PROTEIN YPSA"/>
    <property type="match status" value="1"/>
</dbReference>
<protein>
    <submittedName>
        <fullName evidence="1">DUF1273 family protein</fullName>
    </submittedName>
</protein>
<dbReference type="Gene3D" id="3.40.50.450">
    <property type="match status" value="1"/>
</dbReference>
<evidence type="ECO:0000313" key="1">
    <source>
        <dbReference type="EMBL" id="TWS98110.1"/>
    </source>
</evidence>
<proteinExistence type="predicted"/>
<evidence type="ECO:0000313" key="2">
    <source>
        <dbReference type="Proteomes" id="UP000317430"/>
    </source>
</evidence>
<name>A0A5C5SD54_9STRE</name>
<dbReference type="OrthoDB" id="2301957at2"/>
<dbReference type="RefSeq" id="WP_146566961.1">
    <property type="nucleotide sequence ID" value="NZ_VOHL01000002.1"/>
</dbReference>
<dbReference type="NCBIfam" id="NF010181">
    <property type="entry name" value="PRK13660.1"/>
    <property type="match status" value="1"/>
</dbReference>
<dbReference type="EMBL" id="VOHL01000002">
    <property type="protein sequence ID" value="TWS98110.1"/>
    <property type="molecule type" value="Genomic_DNA"/>
</dbReference>
<dbReference type="Pfam" id="PF06908">
    <property type="entry name" value="YpsA"/>
    <property type="match status" value="1"/>
</dbReference>
<comment type="caution">
    <text evidence="1">The sequence shown here is derived from an EMBL/GenBank/DDBJ whole genome shotgun (WGS) entry which is preliminary data.</text>
</comment>
<reference evidence="1 2" key="1">
    <citation type="submission" date="2019-08" db="EMBL/GenBank/DDBJ databases">
        <authorList>
            <person name="Lei W."/>
        </authorList>
    </citation>
    <scope>NUCLEOTIDE SEQUENCE [LARGE SCALE GENOMIC DNA]</scope>
    <source>
        <strain evidence="1 2">CCUG 66496</strain>
    </source>
</reference>
<accession>A0A5C5SD54</accession>
<organism evidence="1 2">
    <name type="scientific">Streptococcus cuniculipharyngis</name>
    <dbReference type="NCBI Taxonomy" id="1562651"/>
    <lineage>
        <taxon>Bacteria</taxon>
        <taxon>Bacillati</taxon>
        <taxon>Bacillota</taxon>
        <taxon>Bacilli</taxon>
        <taxon>Lactobacillales</taxon>
        <taxon>Streptococcaceae</taxon>
        <taxon>Streptococcus</taxon>
    </lineage>
</organism>
<sequence length="172" mass="20326">MTVILVAGYKNSDLGIFQTSDPRLKLIKKAIKKDLEELLETGCDWLIFTGNLGFEHWVLEEAKDLRTVYDFQMGTIFPFEDYGQQWNEANQVKLADFKGLDFVKYTYPSYQNPGQLKAYQQFLLDHTDGAYFFYDEEHETNLKYLFAQMKDMTNYDIKRLTFDRLNDLAEDF</sequence>
<keyword evidence="2" id="KW-1185">Reference proteome</keyword>